<name>A0A292YL46_9BACL</name>
<comment type="caution">
    <text evidence="2">The sequence shown here is derived from an EMBL/GenBank/DDBJ whole genome shotgun (WGS) entry which is preliminary data.</text>
</comment>
<protein>
    <submittedName>
        <fullName evidence="2">Uncharacterized protein</fullName>
    </submittedName>
</protein>
<dbReference type="EMBL" id="BDUF01000022">
    <property type="protein sequence ID" value="GAX89483.1"/>
    <property type="molecule type" value="Genomic_DNA"/>
</dbReference>
<dbReference type="AlphaFoldDB" id="A0A292YL46"/>
<evidence type="ECO:0000313" key="3">
    <source>
        <dbReference type="Proteomes" id="UP000217785"/>
    </source>
</evidence>
<accession>A0A292YL46</accession>
<organism evidence="2 3">
    <name type="scientific">Effusibacillus lacus</name>
    <dbReference type="NCBI Taxonomy" id="1348429"/>
    <lineage>
        <taxon>Bacteria</taxon>
        <taxon>Bacillati</taxon>
        <taxon>Bacillota</taxon>
        <taxon>Bacilli</taxon>
        <taxon>Bacillales</taxon>
        <taxon>Alicyclobacillaceae</taxon>
        <taxon>Effusibacillus</taxon>
    </lineage>
</organism>
<proteinExistence type="predicted"/>
<keyword evidence="1" id="KW-0812">Transmembrane</keyword>
<evidence type="ECO:0000256" key="1">
    <source>
        <dbReference type="SAM" id="Phobius"/>
    </source>
</evidence>
<dbReference type="Proteomes" id="UP000217785">
    <property type="component" value="Unassembled WGS sequence"/>
</dbReference>
<evidence type="ECO:0000313" key="2">
    <source>
        <dbReference type="EMBL" id="GAX89483.1"/>
    </source>
</evidence>
<sequence length="231" mass="26040">MNMEKERGNASLLLLGMSFGIMVCALLAWMYISVQLIHGAAGVAAESAAIAASNTLQEMFAADITPEAYDKLKSLEWRIREDSLYKSGHREAAIIKHTVSSALREELLAGKRGTAIKLHVLLQYEPFFTSRDLGRKILESIEQHWESEILPVTREFLRLHGSFEGEIRFPVHKKMEVLARIEATSPMLNKLAGQRKLFVGGRGHALYIKLLDDHGIVYDLSGIRQFSRRIH</sequence>
<keyword evidence="3" id="KW-1185">Reference proteome</keyword>
<reference evidence="3" key="1">
    <citation type="submission" date="2017-07" db="EMBL/GenBank/DDBJ databases">
        <title>Draft genome sequence of Effusibacillus lacus strain skLN1.</title>
        <authorList>
            <person name="Watanabe M."/>
            <person name="Kojima H."/>
            <person name="Fukui M."/>
        </authorList>
    </citation>
    <scope>NUCLEOTIDE SEQUENCE [LARGE SCALE GENOMIC DNA]</scope>
    <source>
        <strain evidence="3">skLN1</strain>
    </source>
</reference>
<keyword evidence="1" id="KW-0472">Membrane</keyword>
<feature type="transmembrane region" description="Helical" evidence="1">
    <location>
        <begin position="12"/>
        <end position="32"/>
    </location>
</feature>
<keyword evidence="1" id="KW-1133">Transmembrane helix</keyword>